<gene>
    <name evidence="2" type="ORF">IscW_ISCW021247</name>
</gene>
<dbReference type="EnsemblMetazoa" id="ISCW021247-RA">
    <property type="protein sequence ID" value="ISCW021247-PA"/>
    <property type="gene ID" value="ISCW021247"/>
</dbReference>
<evidence type="ECO:0000259" key="1">
    <source>
        <dbReference type="Pfam" id="PF14529"/>
    </source>
</evidence>
<dbReference type="AlphaFoldDB" id="B7Q5D1"/>
<dbReference type="SUPFAM" id="SSF56219">
    <property type="entry name" value="DNase I-like"/>
    <property type="match status" value="1"/>
</dbReference>
<reference evidence="2 4" key="1">
    <citation type="submission" date="2008-03" db="EMBL/GenBank/DDBJ databases">
        <title>Annotation of Ixodes scapularis.</title>
        <authorList>
            <consortium name="Ixodes scapularis Genome Project Consortium"/>
            <person name="Caler E."/>
            <person name="Hannick L.I."/>
            <person name="Bidwell S."/>
            <person name="Joardar V."/>
            <person name="Thiagarajan M."/>
            <person name="Amedeo P."/>
            <person name="Galinsky K.J."/>
            <person name="Schobel S."/>
            <person name="Inman J."/>
            <person name="Hostetler J."/>
            <person name="Miller J."/>
            <person name="Hammond M."/>
            <person name="Megy K."/>
            <person name="Lawson D."/>
            <person name="Kodira C."/>
            <person name="Sutton G."/>
            <person name="Meyer J."/>
            <person name="Hill C.A."/>
            <person name="Birren B."/>
            <person name="Nene V."/>
            <person name="Collins F."/>
            <person name="Alarcon-Chaidez F."/>
            <person name="Wikel S."/>
            <person name="Strausberg R."/>
        </authorList>
    </citation>
    <scope>NUCLEOTIDE SEQUENCE [LARGE SCALE GENOMIC DNA]</scope>
    <source>
        <strain evidence="4">Wikel</strain>
        <strain evidence="2">Wikel colony</strain>
    </source>
</reference>
<evidence type="ECO:0000313" key="4">
    <source>
        <dbReference type="Proteomes" id="UP000001555"/>
    </source>
</evidence>
<dbReference type="Pfam" id="PF14529">
    <property type="entry name" value="Exo_endo_phos_2"/>
    <property type="match status" value="1"/>
</dbReference>
<accession>B7Q5D1</accession>
<dbReference type="InParanoid" id="B7Q5D1"/>
<dbReference type="PANTHER" id="PTHR33273">
    <property type="entry name" value="DOMAIN-CONTAINING PROTEIN, PUTATIVE-RELATED"/>
    <property type="match status" value="1"/>
</dbReference>
<keyword evidence="4" id="KW-1185">Reference proteome</keyword>
<dbReference type="HOGENOM" id="CLU_2564961_0_0_1"/>
<evidence type="ECO:0000313" key="3">
    <source>
        <dbReference type="EnsemblMetazoa" id="ISCW021247-PA"/>
    </source>
</evidence>
<sequence>TTDLQRLEEGFIASLDAPYILCGDFNAHSPTWGSSHTSKTGSMLYSMLTSNNLCVLNDGSPTFLKQDGYTSCLDLTICSAGL</sequence>
<dbReference type="PANTHER" id="PTHR33273:SF4">
    <property type="entry name" value="ENDONUCLEASE_EXONUCLEASE_PHOSPHATASE DOMAIN-CONTAINING PROTEIN"/>
    <property type="match status" value="1"/>
</dbReference>
<dbReference type="Gene3D" id="3.60.10.10">
    <property type="entry name" value="Endonuclease/exonuclease/phosphatase"/>
    <property type="match status" value="1"/>
</dbReference>
<reference evidence="3" key="2">
    <citation type="submission" date="2020-05" db="UniProtKB">
        <authorList>
            <consortium name="EnsemblMetazoa"/>
        </authorList>
    </citation>
    <scope>IDENTIFICATION</scope>
    <source>
        <strain evidence="3">wikel</strain>
    </source>
</reference>
<protein>
    <recommendedName>
        <fullName evidence="1">Endonuclease/exonuclease/phosphatase domain-containing protein</fullName>
    </recommendedName>
</protein>
<dbReference type="GO" id="GO:0003824">
    <property type="term" value="F:catalytic activity"/>
    <property type="evidence" value="ECO:0007669"/>
    <property type="project" value="InterPro"/>
</dbReference>
<dbReference type="EMBL" id="DS860729">
    <property type="protein sequence ID" value="EEC14053.1"/>
    <property type="molecule type" value="Genomic_DNA"/>
</dbReference>
<dbReference type="InterPro" id="IPR036691">
    <property type="entry name" value="Endo/exonu/phosph_ase_sf"/>
</dbReference>
<feature type="non-terminal residue" evidence="2">
    <location>
        <position position="1"/>
    </location>
</feature>
<dbReference type="InterPro" id="IPR005135">
    <property type="entry name" value="Endo/exonuclease/phosphatase"/>
</dbReference>
<evidence type="ECO:0000313" key="2">
    <source>
        <dbReference type="EMBL" id="EEC14053.1"/>
    </source>
</evidence>
<dbReference type="PaxDb" id="6945-B7Q5D1"/>
<dbReference type="EMBL" id="ABJB010208525">
    <property type="status" value="NOT_ANNOTATED_CDS"/>
    <property type="molecule type" value="Genomic_DNA"/>
</dbReference>
<feature type="domain" description="Endonuclease/exonuclease/phosphatase" evidence="1">
    <location>
        <begin position="13"/>
        <end position="80"/>
    </location>
</feature>
<proteinExistence type="predicted"/>
<organism>
    <name type="scientific">Ixodes scapularis</name>
    <name type="common">Black-legged tick</name>
    <name type="synonym">Deer tick</name>
    <dbReference type="NCBI Taxonomy" id="6945"/>
    <lineage>
        <taxon>Eukaryota</taxon>
        <taxon>Metazoa</taxon>
        <taxon>Ecdysozoa</taxon>
        <taxon>Arthropoda</taxon>
        <taxon>Chelicerata</taxon>
        <taxon>Arachnida</taxon>
        <taxon>Acari</taxon>
        <taxon>Parasitiformes</taxon>
        <taxon>Ixodida</taxon>
        <taxon>Ixodoidea</taxon>
        <taxon>Ixodidae</taxon>
        <taxon>Ixodinae</taxon>
        <taxon>Ixodes</taxon>
    </lineage>
</organism>
<dbReference type="STRING" id="6945.B7Q5D1"/>
<dbReference type="Proteomes" id="UP000001555">
    <property type="component" value="Unassembled WGS sequence"/>
</dbReference>
<dbReference type="VEuPathDB" id="VectorBase:ISCW021247"/>
<dbReference type="VEuPathDB" id="VectorBase:ISCI021247"/>
<feature type="non-terminal residue" evidence="2">
    <location>
        <position position="82"/>
    </location>
</feature>
<name>B7Q5D1_IXOSC</name>